<gene>
    <name evidence="3" type="ORF">PoB_006901800</name>
</gene>
<keyword evidence="4" id="KW-1185">Reference proteome</keyword>
<feature type="region of interest" description="Disordered" evidence="1">
    <location>
        <begin position="67"/>
        <end position="87"/>
    </location>
</feature>
<feature type="signal peptide" evidence="2">
    <location>
        <begin position="1"/>
        <end position="21"/>
    </location>
</feature>
<dbReference type="AlphaFoldDB" id="A0AAV4DE10"/>
<organism evidence="3 4">
    <name type="scientific">Plakobranchus ocellatus</name>
    <dbReference type="NCBI Taxonomy" id="259542"/>
    <lineage>
        <taxon>Eukaryota</taxon>
        <taxon>Metazoa</taxon>
        <taxon>Spiralia</taxon>
        <taxon>Lophotrochozoa</taxon>
        <taxon>Mollusca</taxon>
        <taxon>Gastropoda</taxon>
        <taxon>Heterobranchia</taxon>
        <taxon>Euthyneura</taxon>
        <taxon>Panpulmonata</taxon>
        <taxon>Sacoglossa</taxon>
        <taxon>Placobranchoidea</taxon>
        <taxon>Plakobranchidae</taxon>
        <taxon>Plakobranchus</taxon>
    </lineage>
</organism>
<sequence length="103" mass="11605">MYKAKDRPVLLLLLLLLSGCGDHKDRRKLGDTKRRLAWSTFITSHKETGYQETSGYLKHGGRNMIGPATPSWSEGLPRPRSTRKHSFQLSLSSADNVLVLQNL</sequence>
<dbReference type="PROSITE" id="PS51257">
    <property type="entry name" value="PROKAR_LIPOPROTEIN"/>
    <property type="match status" value="1"/>
</dbReference>
<evidence type="ECO:0000256" key="1">
    <source>
        <dbReference type="SAM" id="MobiDB-lite"/>
    </source>
</evidence>
<dbReference type="EMBL" id="BLXT01007807">
    <property type="protein sequence ID" value="GFO42513.1"/>
    <property type="molecule type" value="Genomic_DNA"/>
</dbReference>
<evidence type="ECO:0000313" key="3">
    <source>
        <dbReference type="EMBL" id="GFO42513.1"/>
    </source>
</evidence>
<keyword evidence="2" id="KW-0732">Signal</keyword>
<feature type="chain" id="PRO_5043752653" evidence="2">
    <location>
        <begin position="22"/>
        <end position="103"/>
    </location>
</feature>
<evidence type="ECO:0000256" key="2">
    <source>
        <dbReference type="SAM" id="SignalP"/>
    </source>
</evidence>
<proteinExistence type="predicted"/>
<reference evidence="3 4" key="1">
    <citation type="journal article" date="2021" name="Elife">
        <title>Chloroplast acquisition without the gene transfer in kleptoplastic sea slugs, Plakobranchus ocellatus.</title>
        <authorList>
            <person name="Maeda T."/>
            <person name="Takahashi S."/>
            <person name="Yoshida T."/>
            <person name="Shimamura S."/>
            <person name="Takaki Y."/>
            <person name="Nagai Y."/>
            <person name="Toyoda A."/>
            <person name="Suzuki Y."/>
            <person name="Arimoto A."/>
            <person name="Ishii H."/>
            <person name="Satoh N."/>
            <person name="Nishiyama T."/>
            <person name="Hasebe M."/>
            <person name="Maruyama T."/>
            <person name="Minagawa J."/>
            <person name="Obokata J."/>
            <person name="Shigenobu S."/>
        </authorList>
    </citation>
    <scope>NUCLEOTIDE SEQUENCE [LARGE SCALE GENOMIC DNA]</scope>
</reference>
<comment type="caution">
    <text evidence="3">The sequence shown here is derived from an EMBL/GenBank/DDBJ whole genome shotgun (WGS) entry which is preliminary data.</text>
</comment>
<dbReference type="Proteomes" id="UP000735302">
    <property type="component" value="Unassembled WGS sequence"/>
</dbReference>
<protein>
    <submittedName>
        <fullName evidence="3">Uncharacterized protein</fullName>
    </submittedName>
</protein>
<name>A0AAV4DE10_9GAST</name>
<evidence type="ECO:0000313" key="4">
    <source>
        <dbReference type="Proteomes" id="UP000735302"/>
    </source>
</evidence>
<accession>A0AAV4DE10</accession>